<accession>A0A2P2DIH8</accession>
<comment type="caution">
    <text evidence="2">The sequence shown here is derived from an EMBL/GenBank/DDBJ whole genome shotgun (WGS) entry which is preliminary data.</text>
</comment>
<dbReference type="InterPro" id="IPR012337">
    <property type="entry name" value="RNaseH-like_sf"/>
</dbReference>
<gene>
    <name evidence="2" type="ORF">LPTSP2_37170</name>
</gene>
<dbReference type="RefSeq" id="WP_108961391.1">
    <property type="nucleotide sequence ID" value="NZ_BFAZ01000012.1"/>
</dbReference>
<dbReference type="OrthoDB" id="2370461at2"/>
<dbReference type="InterPro" id="IPR001584">
    <property type="entry name" value="Integrase_cat-core"/>
</dbReference>
<keyword evidence="3" id="KW-1185">Reference proteome</keyword>
<dbReference type="SUPFAM" id="SSF53098">
    <property type="entry name" value="Ribonuclease H-like"/>
    <property type="match status" value="1"/>
</dbReference>
<feature type="domain" description="Integrase catalytic" evidence="1">
    <location>
        <begin position="168"/>
        <end position="348"/>
    </location>
</feature>
<dbReference type="GO" id="GO:0003676">
    <property type="term" value="F:nucleic acid binding"/>
    <property type="evidence" value="ECO:0007669"/>
    <property type="project" value="InterPro"/>
</dbReference>
<evidence type="ECO:0000313" key="2">
    <source>
        <dbReference type="EMBL" id="GBF44414.1"/>
    </source>
</evidence>
<name>A0A2P2DIH8_9LEPT</name>
<dbReference type="AlphaFoldDB" id="A0A2P2DIH8"/>
<dbReference type="InterPro" id="IPR036397">
    <property type="entry name" value="RNaseH_sf"/>
</dbReference>
<protein>
    <recommendedName>
        <fullName evidence="1">Integrase catalytic domain-containing protein</fullName>
    </recommendedName>
</protein>
<sequence>MELTLDERHAIIKILSRKYSLSSKKQKSYLVDELVYLSGFNRTYATRVLRQYAINPQRPKSVKRSGRTTIYGDDVKKALEKIWVIMDYICGKRLAPFLPEIISKLESFNEIEFSLSVKEKLMRISASSIDRLLKDAKRKLGRKGYSTTRHGKYYLIDQIPIKTFAEWDHTVPGFVQVDLVAHNGGNTYGGFLSTLNATDVSTVWTTCTLVRDKTQFQMLKAFIKMKSSFPFPLKGFHSDNGAEFINETIVAFKEKYQLEFTRGRAYKKNDNPHIEQKNYTIVRRNTGYLRYDKPEHAEILRELYHNLNLYVNYFQPIMILLEKHRKGAKAIRKYDYPKTPYQRLIESKEIDKKTKQKEKAIYETLNPADLKRKINECQNRLIHLAAPLRAPNEIVKVRRKKMVTHTMSPKERNHNLNNPNPFLERQKFEELRRAAKLIWEQRK</sequence>
<evidence type="ECO:0000259" key="1">
    <source>
        <dbReference type="PROSITE" id="PS50994"/>
    </source>
</evidence>
<dbReference type="GO" id="GO:0015074">
    <property type="term" value="P:DNA integration"/>
    <property type="evidence" value="ECO:0007669"/>
    <property type="project" value="InterPro"/>
</dbReference>
<dbReference type="Gene3D" id="3.30.420.10">
    <property type="entry name" value="Ribonuclease H-like superfamily/Ribonuclease H"/>
    <property type="match status" value="1"/>
</dbReference>
<dbReference type="Pfam" id="PF00665">
    <property type="entry name" value="rve"/>
    <property type="match status" value="1"/>
</dbReference>
<dbReference type="PROSITE" id="PS50994">
    <property type="entry name" value="INTEGRASE"/>
    <property type="match status" value="1"/>
</dbReference>
<evidence type="ECO:0000313" key="3">
    <source>
        <dbReference type="Proteomes" id="UP000245206"/>
    </source>
</evidence>
<reference evidence="3" key="1">
    <citation type="journal article" date="2019" name="Microbiol. Immunol.">
        <title>Molecular and phenotypic characterization of Leptospira johnsonii sp. nov., Leptospira ellinghausenii sp. nov. and Leptospira ryugenii sp. nov. isolated from soil and water in Japan.</title>
        <authorList>
            <person name="Masuzawa T."/>
            <person name="Saito M."/>
            <person name="Nakao R."/>
            <person name="Nikaido Y."/>
            <person name="Matsumoto M."/>
            <person name="Ogawa M."/>
            <person name="Yokoyama M."/>
            <person name="Hidaka Y."/>
            <person name="Tomita J."/>
            <person name="Sakakibara K."/>
            <person name="Suzuki K."/>
            <person name="Yasuda S."/>
            <person name="Sato H."/>
            <person name="Yamaguchi M."/>
            <person name="Yoshida S.I."/>
            <person name="Koizumi N."/>
            <person name="Kawamura Y."/>
        </authorList>
    </citation>
    <scope>NUCLEOTIDE SEQUENCE [LARGE SCALE GENOMIC DNA]</scope>
    <source>
        <strain evidence="3">E18</strain>
    </source>
</reference>
<dbReference type="EMBL" id="BFAZ01000012">
    <property type="protein sequence ID" value="GBF44414.1"/>
    <property type="molecule type" value="Genomic_DNA"/>
</dbReference>
<proteinExistence type="predicted"/>
<organism evidence="2 3">
    <name type="scientific">Leptospira ellinghausenii</name>
    <dbReference type="NCBI Taxonomy" id="1917822"/>
    <lineage>
        <taxon>Bacteria</taxon>
        <taxon>Pseudomonadati</taxon>
        <taxon>Spirochaetota</taxon>
        <taxon>Spirochaetia</taxon>
        <taxon>Leptospirales</taxon>
        <taxon>Leptospiraceae</taxon>
        <taxon>Leptospira</taxon>
    </lineage>
</organism>
<dbReference type="Proteomes" id="UP000245206">
    <property type="component" value="Unassembled WGS sequence"/>
</dbReference>